<evidence type="ECO:0000256" key="2">
    <source>
        <dbReference type="ARBA" id="ARBA00022801"/>
    </source>
</evidence>
<feature type="chain" id="PRO_5014793822" evidence="3">
    <location>
        <begin position="25"/>
        <end position="155"/>
    </location>
</feature>
<dbReference type="InterPro" id="IPR000026">
    <property type="entry name" value="N1-like"/>
</dbReference>
<dbReference type="Pfam" id="PF00545">
    <property type="entry name" value="Ribonuclease"/>
    <property type="match status" value="1"/>
</dbReference>
<dbReference type="AlphaFoldDB" id="A0A2N1PG98"/>
<dbReference type="GO" id="GO:0016787">
    <property type="term" value="F:hydrolase activity"/>
    <property type="evidence" value="ECO:0007669"/>
    <property type="project" value="UniProtKB-KW"/>
</dbReference>
<name>A0A2N1PG98_9BACT</name>
<organism evidence="4 5">
    <name type="scientific">Candidatus Wallbacteria bacterium HGW-Wallbacteria-1</name>
    <dbReference type="NCBI Taxonomy" id="2013854"/>
    <lineage>
        <taxon>Bacteria</taxon>
        <taxon>Candidatus Walliibacteriota</taxon>
    </lineage>
</organism>
<dbReference type="SUPFAM" id="SSF53933">
    <property type="entry name" value="Microbial ribonucleases"/>
    <property type="match status" value="1"/>
</dbReference>
<keyword evidence="3" id="KW-0732">Signal</keyword>
<dbReference type="Gene3D" id="3.10.450.30">
    <property type="entry name" value="Microbial ribonucleases"/>
    <property type="match status" value="1"/>
</dbReference>
<accession>A0A2N1PG98</accession>
<protein>
    <submittedName>
        <fullName evidence="4">Ribonuclease</fullName>
    </submittedName>
</protein>
<comment type="caution">
    <text evidence="4">The sequence shown here is derived from an EMBL/GenBank/DDBJ whole genome shotgun (WGS) entry which is preliminary data.</text>
</comment>
<dbReference type="Proteomes" id="UP000233256">
    <property type="component" value="Unassembled WGS sequence"/>
</dbReference>
<reference evidence="4 5" key="1">
    <citation type="journal article" date="2017" name="ISME J.">
        <title>Potential for microbial H2 and metal transformations associated with novel bacteria and archaea in deep terrestrial subsurface sediments.</title>
        <authorList>
            <person name="Hernsdorf A.W."/>
            <person name="Amano Y."/>
            <person name="Miyakawa K."/>
            <person name="Ise K."/>
            <person name="Suzuki Y."/>
            <person name="Anantharaman K."/>
            <person name="Probst A."/>
            <person name="Burstein D."/>
            <person name="Thomas B.C."/>
            <person name="Banfield J.F."/>
        </authorList>
    </citation>
    <scope>NUCLEOTIDE SEQUENCE [LARGE SCALE GENOMIC DNA]</scope>
    <source>
        <strain evidence="4">HGW-Wallbacteria-1</strain>
    </source>
</reference>
<keyword evidence="2" id="KW-0378">Hydrolase</keyword>
<keyword evidence="1" id="KW-0540">Nuclease</keyword>
<evidence type="ECO:0000313" key="5">
    <source>
        <dbReference type="Proteomes" id="UP000233256"/>
    </source>
</evidence>
<evidence type="ECO:0000256" key="1">
    <source>
        <dbReference type="ARBA" id="ARBA00022722"/>
    </source>
</evidence>
<dbReference type="GO" id="GO:0004521">
    <property type="term" value="F:RNA endonuclease activity"/>
    <property type="evidence" value="ECO:0007669"/>
    <property type="project" value="InterPro"/>
</dbReference>
<dbReference type="EMBL" id="PGXC01000166">
    <property type="protein sequence ID" value="PKK87347.1"/>
    <property type="molecule type" value="Genomic_DNA"/>
</dbReference>
<dbReference type="GO" id="GO:0003723">
    <property type="term" value="F:RNA binding"/>
    <property type="evidence" value="ECO:0007669"/>
    <property type="project" value="InterPro"/>
</dbReference>
<evidence type="ECO:0000313" key="4">
    <source>
        <dbReference type="EMBL" id="PKK87347.1"/>
    </source>
</evidence>
<feature type="signal peptide" evidence="3">
    <location>
        <begin position="1"/>
        <end position="24"/>
    </location>
</feature>
<dbReference type="InterPro" id="IPR016191">
    <property type="entry name" value="Ribonuclease/ribotoxin"/>
</dbReference>
<gene>
    <name evidence="4" type="ORF">CVV64_22240</name>
</gene>
<proteinExistence type="predicted"/>
<evidence type="ECO:0000256" key="3">
    <source>
        <dbReference type="SAM" id="SignalP"/>
    </source>
</evidence>
<sequence length="155" mass="18048">MRQRALIRSVIFLLILCPSVLTQAYAQSCEKIVRSFNARLSPRIDERELVEVLRYLNATDHKKLPPGFVSKREARSRGWKPGRDLWSVNGLRGSSIGGDRFHNREEQLPYDHWREADLDYKGGRRGAKRLVFSRSGDRFVTMDHYKTFLEVPPCE</sequence>